<reference evidence="1 2" key="1">
    <citation type="submission" date="2015-03" db="EMBL/GenBank/DDBJ databases">
        <authorList>
            <person name="Murphy D."/>
        </authorList>
    </citation>
    <scope>NUCLEOTIDE SEQUENCE [LARGE SCALE GENOMIC DNA]</scope>
    <source>
        <strain evidence="1 2">OL-4</strain>
    </source>
</reference>
<dbReference type="Proteomes" id="UP000045545">
    <property type="component" value="Unassembled WGS sequence"/>
</dbReference>
<gene>
    <name evidence="1" type="ORF">439</name>
</gene>
<evidence type="ECO:0000313" key="2">
    <source>
        <dbReference type="Proteomes" id="UP000045545"/>
    </source>
</evidence>
<evidence type="ECO:0000313" key="1">
    <source>
        <dbReference type="EMBL" id="CFX09683.1"/>
    </source>
</evidence>
<dbReference type="InterPro" id="IPR007405">
    <property type="entry name" value="Phage_KVP40_Orf299"/>
</dbReference>
<dbReference type="Pfam" id="PF04308">
    <property type="entry name" value="RNaseH_like"/>
    <property type="match status" value="1"/>
</dbReference>
<dbReference type="AlphaFoldDB" id="A0A0E4C7R8"/>
<organism evidence="1 2">
    <name type="scientific">Syntrophomonas zehnderi OL-4</name>
    <dbReference type="NCBI Taxonomy" id="690567"/>
    <lineage>
        <taxon>Bacteria</taxon>
        <taxon>Bacillati</taxon>
        <taxon>Bacillota</taxon>
        <taxon>Clostridia</taxon>
        <taxon>Eubacteriales</taxon>
        <taxon>Syntrophomonadaceae</taxon>
        <taxon>Syntrophomonas</taxon>
    </lineage>
</organism>
<dbReference type="PANTHER" id="PTHR39961">
    <property type="entry name" value="HYPOTHETICAL CYTOSOLIC PROTEIN"/>
    <property type="match status" value="1"/>
</dbReference>
<dbReference type="RefSeq" id="WP_046495293.1">
    <property type="nucleotide sequence ID" value="NZ_CGIH01000005.1"/>
</dbReference>
<protein>
    <submittedName>
        <fullName evidence="1">Bacteriophage KVP40, Orf299</fullName>
    </submittedName>
</protein>
<dbReference type="OrthoDB" id="37369at2"/>
<name>A0A0E4C7R8_9FIRM</name>
<sequence length="158" mass="17624">MELFTSPSKGKMSLKEVVMDILDYVCEDTSYSYKLIVGSDSHPYENETCFVSAIIIHRIGKGARYYYHKQNQKRINSLSQRIFTEAALSLDLADRLSTSLKENGQEDMPVEIHLDVGTHGATRELVKEVIGMVVGSGFDARIKPDASGASKVADRYTK</sequence>
<dbReference type="PANTHER" id="PTHR39961:SF1">
    <property type="entry name" value="DUF458 DOMAIN-CONTAINING PROTEIN"/>
    <property type="match status" value="1"/>
</dbReference>
<proteinExistence type="predicted"/>
<keyword evidence="2" id="KW-1185">Reference proteome</keyword>
<dbReference type="EMBL" id="CGIH01000005">
    <property type="protein sequence ID" value="CFX09683.1"/>
    <property type="molecule type" value="Genomic_DNA"/>
</dbReference>
<accession>A0A0E4C7R8</accession>
<dbReference type="STRING" id="690567.439"/>